<dbReference type="InterPro" id="IPR027417">
    <property type="entry name" value="P-loop_NTPase"/>
</dbReference>
<evidence type="ECO:0000313" key="2">
    <source>
        <dbReference type="EMBL" id="WAS92619.1"/>
    </source>
</evidence>
<dbReference type="SUPFAM" id="SSF52540">
    <property type="entry name" value="P-loop containing nucleoside triphosphate hydrolases"/>
    <property type="match status" value="1"/>
</dbReference>
<gene>
    <name evidence="2" type="ORF">O0S08_41095</name>
</gene>
<evidence type="ECO:0000256" key="1">
    <source>
        <dbReference type="SAM" id="MobiDB-lite"/>
    </source>
</evidence>
<dbReference type="RefSeq" id="WP_269034976.1">
    <property type="nucleotide sequence ID" value="NZ_CP114040.1"/>
</dbReference>
<feature type="region of interest" description="Disordered" evidence="1">
    <location>
        <begin position="399"/>
        <end position="431"/>
    </location>
</feature>
<feature type="compositionally biased region" description="Gly residues" evidence="1">
    <location>
        <begin position="414"/>
        <end position="423"/>
    </location>
</feature>
<evidence type="ECO:0000313" key="3">
    <source>
        <dbReference type="Proteomes" id="UP001164459"/>
    </source>
</evidence>
<dbReference type="Proteomes" id="UP001164459">
    <property type="component" value="Chromosome"/>
</dbReference>
<evidence type="ECO:0008006" key="4">
    <source>
        <dbReference type="Google" id="ProtNLM"/>
    </source>
</evidence>
<reference evidence="2" key="1">
    <citation type="submission" date="2022-11" db="EMBL/GenBank/DDBJ databases">
        <title>Minimal conservation of predation-associated metabolite biosynthetic gene clusters underscores biosynthetic potential of Myxococcota including descriptions for ten novel species: Archangium lansinium sp. nov., Myxococcus landrumus sp. nov., Nannocystis bai.</title>
        <authorList>
            <person name="Ahearne A."/>
            <person name="Stevens C."/>
            <person name="Dowd S."/>
        </authorList>
    </citation>
    <scope>NUCLEOTIDE SEQUENCE</scope>
    <source>
        <strain evidence="2">Fl3</strain>
    </source>
</reference>
<name>A0ABY7H0S7_9BACT</name>
<keyword evidence="3" id="KW-1185">Reference proteome</keyword>
<dbReference type="EMBL" id="CP114040">
    <property type="protein sequence ID" value="WAS92619.1"/>
    <property type="molecule type" value="Genomic_DNA"/>
</dbReference>
<sequence length="690" mass="73059">MPADSSAGSMAFEFGSDEDLLDRLSARAQELVYLVGSAVTAPSRAGEPGVPRVDGVIELIRGEYQHPRELQRFEAALAKEPDNRYQAAFRHLLLTRDPDAANAVIRRAVLLARRPSSQSSTLSTALDPEACRALEDDLEGWHLPPAADALGQVLARASAATRPLVLTSNFDPLVSISVRRAGGRAYTAALHGDGSFSGVDGQGCLVVHFHGDWFRTDTLHTPAQLGQERPKLAASLAALISARTLVVLGYSGWDDVFTRSLIAMVQGGLAPIKIAWAFYPEDEAAIVRGSSRLLAALRPGIDRARVALYKGIDAHVFLPRLAERMAESRAPVSGAHHAGDSGARPGDSGARTSQSGLFFAGESGLRPIVPPADPDAASSHTAGSIVAVLGTHAEAECAPDNSAGGVLPVPQGTGSSGQGGTGMSAGTSPSVHVQTGMPPGINPFQKAGMLGLSAPSYVARAADAALAEALEGGAHVVVVRGDFSIGKSSLLLRADRAWPSGAGAAVCLLDLQMMRVDDVNLFLDEFFAEVGRAYGQGFKGWREVQTAAAQRPLLLTLDEFGGLTPEVAQRFVPALYRVVTQLTGALRLVVTTRDPIAEVLASFELSNPNLGDWPEVELRPFTEAELGRLLALLPPRARAVAEAERATIRERTKMLPKPAQCLCFNLWKDESAGIGDADLAARVRKKESYR</sequence>
<proteinExistence type="predicted"/>
<dbReference type="Pfam" id="PF13289">
    <property type="entry name" value="SIR2_2"/>
    <property type="match status" value="1"/>
</dbReference>
<accession>A0ABY7H0S7</accession>
<organism evidence="2 3">
    <name type="scientific">Nannocystis punicea</name>
    <dbReference type="NCBI Taxonomy" id="2995304"/>
    <lineage>
        <taxon>Bacteria</taxon>
        <taxon>Pseudomonadati</taxon>
        <taxon>Myxococcota</taxon>
        <taxon>Polyangia</taxon>
        <taxon>Nannocystales</taxon>
        <taxon>Nannocystaceae</taxon>
        <taxon>Nannocystis</taxon>
    </lineage>
</organism>
<protein>
    <recommendedName>
        <fullName evidence="4">SIR2-like domain-containing protein</fullName>
    </recommendedName>
</protein>
<feature type="region of interest" description="Disordered" evidence="1">
    <location>
        <begin position="329"/>
        <end position="355"/>
    </location>
</feature>